<evidence type="ECO:0000313" key="2">
    <source>
        <dbReference type="Proteomes" id="UP000299102"/>
    </source>
</evidence>
<name>A0A4C1TPC2_EUMVA</name>
<protein>
    <submittedName>
        <fullName evidence="1">Uncharacterized protein</fullName>
    </submittedName>
</protein>
<dbReference type="AlphaFoldDB" id="A0A4C1TPC2"/>
<proteinExistence type="predicted"/>
<accession>A0A4C1TPC2</accession>
<evidence type="ECO:0000313" key="1">
    <source>
        <dbReference type="EMBL" id="GBP15817.1"/>
    </source>
</evidence>
<reference evidence="1 2" key="1">
    <citation type="journal article" date="2019" name="Commun. Biol.">
        <title>The bagworm genome reveals a unique fibroin gene that provides high tensile strength.</title>
        <authorList>
            <person name="Kono N."/>
            <person name="Nakamura H."/>
            <person name="Ohtoshi R."/>
            <person name="Tomita M."/>
            <person name="Numata K."/>
            <person name="Arakawa K."/>
        </authorList>
    </citation>
    <scope>NUCLEOTIDE SEQUENCE [LARGE SCALE GENOMIC DNA]</scope>
</reference>
<organism evidence="1 2">
    <name type="scientific">Eumeta variegata</name>
    <name type="common">Bagworm moth</name>
    <name type="synonym">Eumeta japonica</name>
    <dbReference type="NCBI Taxonomy" id="151549"/>
    <lineage>
        <taxon>Eukaryota</taxon>
        <taxon>Metazoa</taxon>
        <taxon>Ecdysozoa</taxon>
        <taxon>Arthropoda</taxon>
        <taxon>Hexapoda</taxon>
        <taxon>Insecta</taxon>
        <taxon>Pterygota</taxon>
        <taxon>Neoptera</taxon>
        <taxon>Endopterygota</taxon>
        <taxon>Lepidoptera</taxon>
        <taxon>Glossata</taxon>
        <taxon>Ditrysia</taxon>
        <taxon>Tineoidea</taxon>
        <taxon>Psychidae</taxon>
        <taxon>Oiketicinae</taxon>
        <taxon>Eumeta</taxon>
    </lineage>
</organism>
<keyword evidence="2" id="KW-1185">Reference proteome</keyword>
<dbReference type="Proteomes" id="UP000299102">
    <property type="component" value="Unassembled WGS sequence"/>
</dbReference>
<gene>
    <name evidence="1" type="ORF">EVAR_93991_1</name>
</gene>
<comment type="caution">
    <text evidence="1">The sequence shown here is derived from an EMBL/GenBank/DDBJ whole genome shotgun (WGS) entry which is preliminary data.</text>
</comment>
<sequence>MLFVRCSLDVEVDIGVPQSRRDNSTLDKVGLVPMGIPSLCPRGEQIRGRQLPSPAPLGTMFVPYKVGDSNLALKYSCYLSSAQSFPGTSFTLLFRCSQN</sequence>
<dbReference type="EMBL" id="BGZK01000074">
    <property type="protein sequence ID" value="GBP15817.1"/>
    <property type="molecule type" value="Genomic_DNA"/>
</dbReference>